<dbReference type="Proteomes" id="UP000694569">
    <property type="component" value="Unplaced"/>
</dbReference>
<evidence type="ECO:0008006" key="5">
    <source>
        <dbReference type="Google" id="ProtNLM"/>
    </source>
</evidence>
<dbReference type="InterPro" id="IPR032727">
    <property type="entry name" value="CLAMP"/>
</dbReference>
<evidence type="ECO:0000256" key="2">
    <source>
        <dbReference type="SAM" id="MobiDB-lite"/>
    </source>
</evidence>
<dbReference type="GeneTree" id="ENSGT00940000165236"/>
<evidence type="ECO:0000313" key="4">
    <source>
        <dbReference type="Proteomes" id="UP000694569"/>
    </source>
</evidence>
<dbReference type="Pfam" id="PF14769">
    <property type="entry name" value="CLAMP"/>
    <property type="match status" value="1"/>
</dbReference>
<dbReference type="Ensembl" id="ENSLLET00000010140.1">
    <property type="protein sequence ID" value="ENSLLEP00000009762.1"/>
    <property type="gene ID" value="ENSLLEG00000006225.1"/>
</dbReference>
<evidence type="ECO:0000256" key="1">
    <source>
        <dbReference type="SAM" id="Coils"/>
    </source>
</evidence>
<dbReference type="AlphaFoldDB" id="A0A8C5PAZ2"/>
<reference evidence="3" key="2">
    <citation type="submission" date="2025-09" db="UniProtKB">
        <authorList>
            <consortium name="Ensembl"/>
        </authorList>
    </citation>
    <scope>IDENTIFICATION</scope>
</reference>
<keyword evidence="1" id="KW-0175">Coiled coil</keyword>
<feature type="coiled-coil region" evidence="1">
    <location>
        <begin position="110"/>
        <end position="137"/>
    </location>
</feature>
<organism evidence="3 4">
    <name type="scientific">Leptobrachium leishanense</name>
    <name type="common">Leishan spiny toad</name>
    <dbReference type="NCBI Taxonomy" id="445787"/>
    <lineage>
        <taxon>Eukaryota</taxon>
        <taxon>Metazoa</taxon>
        <taxon>Chordata</taxon>
        <taxon>Craniata</taxon>
        <taxon>Vertebrata</taxon>
        <taxon>Euteleostomi</taxon>
        <taxon>Amphibia</taxon>
        <taxon>Batrachia</taxon>
        <taxon>Anura</taxon>
        <taxon>Pelobatoidea</taxon>
        <taxon>Megophryidae</taxon>
        <taxon>Leptobrachium</taxon>
    </lineage>
</organism>
<sequence length="230" mass="26345">MTKSHGRIALVAAATPGLRSRNMADHSSSMQEDSTNEKDDSPTFAFLSLTQIDSLLEQDVNGIQSKFEEILNFNDCQTNLKEAVMVDYFVSGFWWGKERKFTSQQLAGFMELLHELLDNLATKHMTLEENLIELSRALTGIGKSHLNGKGRLRSLTVEQAKDIIDHFKIGLFQHYKLYEYMFSFQRDEKVISAQGQLRSSHKVSRMLLSWKTSTPRTYEIGPEFSIHCSW</sequence>
<dbReference type="OrthoDB" id="2126027at2759"/>
<name>A0A8C5PAZ2_9ANUR</name>
<feature type="region of interest" description="Disordered" evidence="2">
    <location>
        <begin position="21"/>
        <end position="40"/>
    </location>
</feature>
<evidence type="ECO:0000313" key="3">
    <source>
        <dbReference type="Ensembl" id="ENSLLEP00000009762.1"/>
    </source>
</evidence>
<accession>A0A8C5PAZ2</accession>
<protein>
    <recommendedName>
        <fullName evidence="5">Ciliary-associated calcium-binding coiled-coil protein 1</fullName>
    </recommendedName>
</protein>
<dbReference type="PANTHER" id="PTHR28457">
    <property type="entry name" value="COILED-COIL DOMAIN-CONTAINING PROTEIN 189"/>
    <property type="match status" value="1"/>
</dbReference>
<proteinExistence type="predicted"/>
<keyword evidence="4" id="KW-1185">Reference proteome</keyword>
<dbReference type="PANTHER" id="PTHR28457:SF3">
    <property type="entry name" value="CILIARY-ASSOCIATED CALCIUM-BINDING COILED-COIL PROTEIN 1"/>
    <property type="match status" value="1"/>
</dbReference>
<reference evidence="3" key="1">
    <citation type="submission" date="2025-08" db="UniProtKB">
        <authorList>
            <consortium name="Ensembl"/>
        </authorList>
    </citation>
    <scope>IDENTIFICATION</scope>
</reference>